<name>A0A409YRF3_9AGAR</name>
<reference evidence="2 3" key="1">
    <citation type="journal article" date="2018" name="Evol. Lett.">
        <title>Horizontal gene cluster transfer increased hallucinogenic mushroom diversity.</title>
        <authorList>
            <person name="Reynolds H.T."/>
            <person name="Vijayakumar V."/>
            <person name="Gluck-Thaler E."/>
            <person name="Korotkin H.B."/>
            <person name="Matheny P.B."/>
            <person name="Slot J.C."/>
        </authorList>
    </citation>
    <scope>NUCLEOTIDE SEQUENCE [LARGE SCALE GENOMIC DNA]</scope>
    <source>
        <strain evidence="2 3">2629</strain>
    </source>
</reference>
<dbReference type="AlphaFoldDB" id="A0A409YRF3"/>
<feature type="compositionally biased region" description="Polar residues" evidence="1">
    <location>
        <begin position="93"/>
        <end position="107"/>
    </location>
</feature>
<dbReference type="InParanoid" id="A0A409YRF3"/>
<feature type="region of interest" description="Disordered" evidence="1">
    <location>
        <begin position="85"/>
        <end position="166"/>
    </location>
</feature>
<proteinExistence type="predicted"/>
<sequence length="299" mass="34125">MPGPGTDVGIEQPGSNSQNPDLGSDVLSQPFAPNTWQVQNRIDMNQNCPVSHKGVQFLPQSYSLPALVPENPNNQYQAFSNNAIHHPVHNMPQPITSNLDSISQSGAQKRKHNILTKDSGDELTSQHSNCKETRKKRKSLKLDVDRASGDYQYTSDQEPDEDNPSRGNTYIRCEWARNDGQPCGKLLWIWDRSKPKKLTSTVRYHLLKCKYHSDVTPDHTEIACKFGEECTGKKTSVCLKTIDRHISITFGHYHYYEVWKKEEEHDEHGKSRVKYRALTAEEKKDWEHSVEITINGGRK</sequence>
<feature type="region of interest" description="Disordered" evidence="1">
    <location>
        <begin position="1"/>
        <end position="30"/>
    </location>
</feature>
<comment type="caution">
    <text evidence="2">The sequence shown here is derived from an EMBL/GenBank/DDBJ whole genome shotgun (WGS) entry which is preliminary data.</text>
</comment>
<organism evidence="2 3">
    <name type="scientific">Panaeolus cyanescens</name>
    <dbReference type="NCBI Taxonomy" id="181874"/>
    <lineage>
        <taxon>Eukaryota</taxon>
        <taxon>Fungi</taxon>
        <taxon>Dikarya</taxon>
        <taxon>Basidiomycota</taxon>
        <taxon>Agaricomycotina</taxon>
        <taxon>Agaricomycetes</taxon>
        <taxon>Agaricomycetidae</taxon>
        <taxon>Agaricales</taxon>
        <taxon>Agaricineae</taxon>
        <taxon>Galeropsidaceae</taxon>
        <taxon>Panaeolus</taxon>
    </lineage>
</organism>
<keyword evidence="3" id="KW-1185">Reference proteome</keyword>
<evidence type="ECO:0000256" key="1">
    <source>
        <dbReference type="SAM" id="MobiDB-lite"/>
    </source>
</evidence>
<dbReference type="Proteomes" id="UP000284842">
    <property type="component" value="Unassembled WGS sequence"/>
</dbReference>
<dbReference type="EMBL" id="NHTK01000792">
    <property type="protein sequence ID" value="PPR05562.1"/>
    <property type="molecule type" value="Genomic_DNA"/>
</dbReference>
<evidence type="ECO:0000313" key="2">
    <source>
        <dbReference type="EMBL" id="PPR05562.1"/>
    </source>
</evidence>
<protein>
    <submittedName>
        <fullName evidence="2">Uncharacterized protein</fullName>
    </submittedName>
</protein>
<accession>A0A409YRF3</accession>
<evidence type="ECO:0000313" key="3">
    <source>
        <dbReference type="Proteomes" id="UP000284842"/>
    </source>
</evidence>
<gene>
    <name evidence="2" type="ORF">CVT24_003301</name>
</gene>